<keyword evidence="2" id="KW-0808">Transferase</keyword>
<evidence type="ECO:0000259" key="1">
    <source>
        <dbReference type="Pfam" id="PF13302"/>
    </source>
</evidence>
<dbReference type="STRING" id="1114924.SAMN05216258_102352"/>
<gene>
    <name evidence="2" type="ORF">SAMN05216258_102352</name>
</gene>
<feature type="domain" description="N-acetyltransferase" evidence="1">
    <location>
        <begin position="14"/>
        <end position="149"/>
    </location>
</feature>
<reference evidence="2 3" key="1">
    <citation type="submission" date="2016-10" db="EMBL/GenBank/DDBJ databases">
        <authorList>
            <person name="de Groot N.N."/>
        </authorList>
    </citation>
    <scope>NUCLEOTIDE SEQUENCE [LARGE SCALE GENOMIC DNA]</scope>
    <source>
        <strain evidence="2 3">CGMCC 1.11030</strain>
    </source>
</reference>
<dbReference type="OrthoDB" id="6293260at2"/>
<dbReference type="InterPro" id="IPR016181">
    <property type="entry name" value="Acyl_CoA_acyltransferase"/>
</dbReference>
<dbReference type="RefSeq" id="WP_092858330.1">
    <property type="nucleotide sequence ID" value="NZ_FOQH01000002.1"/>
</dbReference>
<accession>A0A1I3D2J5</accession>
<evidence type="ECO:0000313" key="2">
    <source>
        <dbReference type="EMBL" id="SFH81004.1"/>
    </source>
</evidence>
<proteinExistence type="predicted"/>
<dbReference type="PANTHER" id="PTHR43792">
    <property type="entry name" value="GNAT FAMILY, PUTATIVE (AFU_ORTHOLOGUE AFUA_3G00765)-RELATED-RELATED"/>
    <property type="match status" value="1"/>
</dbReference>
<dbReference type="InterPro" id="IPR000182">
    <property type="entry name" value="GNAT_dom"/>
</dbReference>
<dbReference type="InterPro" id="IPR051531">
    <property type="entry name" value="N-acetyltransferase"/>
</dbReference>
<dbReference type="PANTHER" id="PTHR43792:SF1">
    <property type="entry name" value="N-ACETYLTRANSFERASE DOMAIN-CONTAINING PROTEIN"/>
    <property type="match status" value="1"/>
</dbReference>
<dbReference type="AlphaFoldDB" id="A0A1I3D2J5"/>
<dbReference type="SUPFAM" id="SSF55729">
    <property type="entry name" value="Acyl-CoA N-acyltransferases (Nat)"/>
    <property type="match status" value="1"/>
</dbReference>
<dbReference type="Proteomes" id="UP000199377">
    <property type="component" value="Unassembled WGS sequence"/>
</dbReference>
<keyword evidence="3" id="KW-1185">Reference proteome</keyword>
<organism evidence="2 3">
    <name type="scientific">Albimonas pacifica</name>
    <dbReference type="NCBI Taxonomy" id="1114924"/>
    <lineage>
        <taxon>Bacteria</taxon>
        <taxon>Pseudomonadati</taxon>
        <taxon>Pseudomonadota</taxon>
        <taxon>Alphaproteobacteria</taxon>
        <taxon>Rhodobacterales</taxon>
        <taxon>Paracoccaceae</taxon>
        <taxon>Albimonas</taxon>
    </lineage>
</organism>
<dbReference type="GO" id="GO:0016747">
    <property type="term" value="F:acyltransferase activity, transferring groups other than amino-acyl groups"/>
    <property type="evidence" value="ECO:0007669"/>
    <property type="project" value="InterPro"/>
</dbReference>
<evidence type="ECO:0000313" key="3">
    <source>
        <dbReference type="Proteomes" id="UP000199377"/>
    </source>
</evidence>
<dbReference type="EMBL" id="FOQH01000002">
    <property type="protein sequence ID" value="SFH81004.1"/>
    <property type="molecule type" value="Genomic_DNA"/>
</dbReference>
<dbReference type="Pfam" id="PF13302">
    <property type="entry name" value="Acetyltransf_3"/>
    <property type="match status" value="1"/>
</dbReference>
<sequence>MTTVATIPTLETERLVLRALRVEDFEPLAAFYAGPRARFIGGPMSRQQAWTKFQSFLGMWVLRGYGMFAVEEKATGLLVGRVGMQWHEQVPEPEMAWSLLDGFEGRGYAAEAALAAREDAFQRHGIDAPISLIDPANAPSLALARRLGCVREPGDFTYADGHVVEVWRHPARASAGAAA</sequence>
<dbReference type="Gene3D" id="3.40.630.30">
    <property type="match status" value="1"/>
</dbReference>
<protein>
    <submittedName>
        <fullName evidence="2">Protein N-acetyltransferase, RimJ/RimL family</fullName>
    </submittedName>
</protein>
<name>A0A1I3D2J5_9RHOB</name>